<keyword evidence="2 7" id="KW-0808">Transferase</keyword>
<evidence type="ECO:0000256" key="5">
    <source>
        <dbReference type="ARBA" id="ARBA00022840"/>
    </source>
</evidence>
<dbReference type="PANTHER" id="PTHR12865:SF1">
    <property type="entry name" value="PHOSPHATIDYLINOSITOL 4-KINASE TYPE 2"/>
    <property type="match status" value="1"/>
</dbReference>
<keyword evidence="1 7" id="KW-1003">Cell membrane</keyword>
<dbReference type="GO" id="GO:0000329">
    <property type="term" value="C:fungal-type vacuole membrane"/>
    <property type="evidence" value="ECO:0007669"/>
    <property type="project" value="TreeGrafter"/>
</dbReference>
<dbReference type="InterPro" id="IPR039756">
    <property type="entry name" value="Lsb6/PI4K2"/>
</dbReference>
<dbReference type="GO" id="GO:0005802">
    <property type="term" value="C:trans-Golgi network"/>
    <property type="evidence" value="ECO:0007669"/>
    <property type="project" value="TreeGrafter"/>
</dbReference>
<evidence type="ECO:0000313" key="10">
    <source>
        <dbReference type="EMBL" id="RKO97637.1"/>
    </source>
</evidence>
<dbReference type="EMBL" id="ML009206">
    <property type="protein sequence ID" value="RKO97637.1"/>
    <property type="molecule type" value="Genomic_DNA"/>
</dbReference>
<evidence type="ECO:0000256" key="7">
    <source>
        <dbReference type="RuleBase" id="RU367084"/>
    </source>
</evidence>
<feature type="domain" description="PI3K/PI4K catalytic" evidence="9">
    <location>
        <begin position="39"/>
        <end position="379"/>
    </location>
</feature>
<name>A0A4P9X547_9FUNG</name>
<dbReference type="GO" id="GO:0004430">
    <property type="term" value="F:1-phosphatidylinositol 4-kinase activity"/>
    <property type="evidence" value="ECO:0007669"/>
    <property type="project" value="UniProtKB-UniRule"/>
</dbReference>
<dbReference type="GO" id="GO:0007032">
    <property type="term" value="P:endosome organization"/>
    <property type="evidence" value="ECO:0007669"/>
    <property type="project" value="TreeGrafter"/>
</dbReference>
<comment type="cofactor">
    <cofactor evidence="7">
        <name>Mg(2+)</name>
        <dbReference type="ChEBI" id="CHEBI:18420"/>
    </cofactor>
    <cofactor evidence="7">
        <name>Mn(2+)</name>
        <dbReference type="ChEBI" id="CHEBI:29035"/>
    </cofactor>
</comment>
<keyword evidence="6" id="KW-0472">Membrane</keyword>
<reference evidence="12 13" key="1">
    <citation type="journal article" date="2018" name="Nat. Microbiol.">
        <title>Leveraging single-cell genomics to expand the fungal tree of life.</title>
        <authorList>
            <person name="Ahrendt S.R."/>
            <person name="Quandt C.A."/>
            <person name="Ciobanu D."/>
            <person name="Clum A."/>
            <person name="Salamov A."/>
            <person name="Andreopoulos B."/>
            <person name="Cheng J.F."/>
            <person name="Woyke T."/>
            <person name="Pelin A."/>
            <person name="Henrissat B."/>
            <person name="Reynolds N.K."/>
            <person name="Benny G.L."/>
            <person name="Smith M.E."/>
            <person name="James T.Y."/>
            <person name="Grigoriev I.V."/>
        </authorList>
    </citation>
    <scope>NUCLEOTIDE SEQUENCE [LARGE SCALE GENOMIC DNA]</scope>
    <source>
        <strain evidence="12 13">ATCC 52028</strain>
    </source>
</reference>
<comment type="catalytic activity">
    <reaction evidence="7">
        <text>a 1,2-diacyl-sn-glycero-3-phospho-(1D-myo-inositol) + ATP = a 1,2-diacyl-sn-glycero-3-phospho-(1D-myo-inositol 4-phosphate) + ADP + H(+)</text>
        <dbReference type="Rhea" id="RHEA:19877"/>
        <dbReference type="ChEBI" id="CHEBI:15378"/>
        <dbReference type="ChEBI" id="CHEBI:30616"/>
        <dbReference type="ChEBI" id="CHEBI:57880"/>
        <dbReference type="ChEBI" id="CHEBI:58178"/>
        <dbReference type="ChEBI" id="CHEBI:456216"/>
        <dbReference type="EC" id="2.7.1.67"/>
    </reaction>
</comment>
<dbReference type="Proteomes" id="UP000274922">
    <property type="component" value="Unassembled WGS sequence"/>
</dbReference>
<gene>
    <name evidence="10" type="ORF">CAUPRSCDRAFT_6225</name>
    <name evidence="11" type="ORF">CXG81DRAFT_13549</name>
</gene>
<dbReference type="Pfam" id="PF00454">
    <property type="entry name" value="PI3_PI4_kinase"/>
    <property type="match status" value="1"/>
</dbReference>
<organism evidence="11 13">
    <name type="scientific">Caulochytrium protostelioides</name>
    <dbReference type="NCBI Taxonomy" id="1555241"/>
    <lineage>
        <taxon>Eukaryota</taxon>
        <taxon>Fungi</taxon>
        <taxon>Fungi incertae sedis</taxon>
        <taxon>Chytridiomycota</taxon>
        <taxon>Chytridiomycota incertae sedis</taxon>
        <taxon>Chytridiomycetes</taxon>
        <taxon>Caulochytriales</taxon>
        <taxon>Caulochytriaceae</taxon>
        <taxon>Caulochytrium</taxon>
    </lineage>
</organism>
<evidence type="ECO:0000256" key="2">
    <source>
        <dbReference type="ARBA" id="ARBA00022679"/>
    </source>
</evidence>
<feature type="region of interest" description="Disordered" evidence="8">
    <location>
        <begin position="192"/>
        <end position="214"/>
    </location>
</feature>
<evidence type="ECO:0000256" key="8">
    <source>
        <dbReference type="SAM" id="MobiDB-lite"/>
    </source>
</evidence>
<dbReference type="PANTHER" id="PTHR12865">
    <property type="entry name" value="PHOSPHATIDYLINOSITOL 4-KINASE TYPE-II"/>
    <property type="match status" value="1"/>
</dbReference>
<evidence type="ECO:0000256" key="6">
    <source>
        <dbReference type="ARBA" id="ARBA00023136"/>
    </source>
</evidence>
<dbReference type="GO" id="GO:0005886">
    <property type="term" value="C:plasma membrane"/>
    <property type="evidence" value="ECO:0007669"/>
    <property type="project" value="UniProtKB-SubCell"/>
</dbReference>
<reference evidence="11" key="2">
    <citation type="submission" date="2018-04" db="EMBL/GenBank/DDBJ databases">
        <title>Leveraging single-cell genomics to expand the Fungal Tree of Life.</title>
        <authorList>
            <consortium name="DOE Joint Genome Institute"/>
            <person name="Ahrendt S.R."/>
            <person name="Quandt C.A."/>
            <person name="Ciobanu D."/>
            <person name="Clum A."/>
            <person name="Salamov A."/>
            <person name="Andreopoulos B."/>
            <person name="Cheng J.-F."/>
            <person name="Woyke T."/>
            <person name="Pelin A."/>
            <person name="Henrissat B."/>
            <person name="Benny G.L."/>
            <person name="Smith M.E."/>
            <person name="James T.Y."/>
            <person name="Grigoriev I.V."/>
        </authorList>
    </citation>
    <scope>NUCLEOTIDE SEQUENCE</scope>
    <source>
        <strain evidence="11">ATCC 52028</strain>
    </source>
</reference>
<evidence type="ECO:0000313" key="12">
    <source>
        <dbReference type="Proteomes" id="UP000268535"/>
    </source>
</evidence>
<evidence type="ECO:0000313" key="11">
    <source>
        <dbReference type="EMBL" id="RKP00181.1"/>
    </source>
</evidence>
<dbReference type="Proteomes" id="UP000268535">
    <property type="component" value="Unassembled WGS sequence"/>
</dbReference>
<evidence type="ECO:0000259" key="9">
    <source>
        <dbReference type="PROSITE" id="PS50290"/>
    </source>
</evidence>
<evidence type="ECO:0000256" key="1">
    <source>
        <dbReference type="ARBA" id="ARBA00022475"/>
    </source>
</evidence>
<dbReference type="GO" id="GO:0005524">
    <property type="term" value="F:ATP binding"/>
    <property type="evidence" value="ECO:0007669"/>
    <property type="project" value="UniProtKB-UniRule"/>
</dbReference>
<comment type="subcellular location">
    <subcellularLocation>
        <location evidence="7">Cell membrane</location>
        <topology evidence="7">Peripheral membrane protein</topology>
    </subcellularLocation>
    <subcellularLocation>
        <location evidence="7">Vacuole membrane</location>
        <topology evidence="7">Peripheral membrane protein</topology>
    </subcellularLocation>
</comment>
<dbReference type="InterPro" id="IPR000403">
    <property type="entry name" value="PI3/4_kinase_cat_dom"/>
</dbReference>
<keyword evidence="3 7" id="KW-0547">Nucleotide-binding</keyword>
<dbReference type="PROSITE" id="PS50290">
    <property type="entry name" value="PI3_4_KINASE_3"/>
    <property type="match status" value="1"/>
</dbReference>
<feature type="compositionally biased region" description="Basic residues" evidence="8">
    <location>
        <begin position="410"/>
        <end position="424"/>
    </location>
</feature>
<evidence type="ECO:0000313" key="13">
    <source>
        <dbReference type="Proteomes" id="UP000274922"/>
    </source>
</evidence>
<dbReference type="OrthoDB" id="3349449at2759"/>
<feature type="non-terminal residue" evidence="11">
    <location>
        <position position="1"/>
    </location>
</feature>
<dbReference type="GO" id="GO:0007030">
    <property type="term" value="P:Golgi organization"/>
    <property type="evidence" value="ECO:0007669"/>
    <property type="project" value="TreeGrafter"/>
</dbReference>
<comment type="similarity">
    <text evidence="7">Belongs to the PI3/PI4-kinase family.</text>
</comment>
<keyword evidence="4 7" id="KW-0418">Kinase</keyword>
<reference evidence="10" key="3">
    <citation type="submission" date="2018-08" db="EMBL/GenBank/DDBJ databases">
        <title>Leveraging single-cell genomics to expand the Fungal Tree of Life.</title>
        <authorList>
            <consortium name="DOE Joint Genome Institute"/>
            <person name="Ahrendt S.R."/>
            <person name="Quandt C.A."/>
            <person name="Ciobanu D."/>
            <person name="Clum A."/>
            <person name="Salamov A."/>
            <person name="Andreopoulos B."/>
            <person name="Cheng J.-F."/>
            <person name="Woyke T."/>
            <person name="Pelin A."/>
            <person name="Henrissat B."/>
            <person name="Reynolds N."/>
            <person name="Benny G.L."/>
            <person name="Smith M.E."/>
            <person name="James T.Y."/>
            <person name="Grigoriev I.V."/>
        </authorList>
    </citation>
    <scope>NUCLEOTIDE SEQUENCE</scope>
    <source>
        <strain evidence="10">ATCC 52028</strain>
    </source>
</reference>
<dbReference type="STRING" id="1555241.A0A4P9X547"/>
<accession>A0A4P9X547</accession>
<protein>
    <recommendedName>
        <fullName evidence="7">Phosphatidylinositol 4-kinase</fullName>
        <ecNumber evidence="7">2.7.1.67</ecNumber>
    </recommendedName>
</protein>
<dbReference type="EMBL" id="ML014231">
    <property type="protein sequence ID" value="RKP00181.1"/>
    <property type="molecule type" value="Genomic_DNA"/>
</dbReference>
<keyword evidence="13" id="KW-1185">Reference proteome</keyword>
<dbReference type="AlphaFoldDB" id="A0A4P9X547"/>
<dbReference type="GO" id="GO:0005768">
    <property type="term" value="C:endosome"/>
    <property type="evidence" value="ECO:0007669"/>
    <property type="project" value="UniProtKB-UniRule"/>
</dbReference>
<feature type="region of interest" description="Disordered" evidence="8">
    <location>
        <begin position="403"/>
        <end position="424"/>
    </location>
</feature>
<keyword evidence="5 7" id="KW-0067">ATP-binding</keyword>
<feature type="compositionally biased region" description="Low complexity" evidence="8">
    <location>
        <begin position="192"/>
        <end position="210"/>
    </location>
</feature>
<dbReference type="GO" id="GO:0046854">
    <property type="term" value="P:phosphatidylinositol phosphate biosynthetic process"/>
    <property type="evidence" value="ECO:0007669"/>
    <property type="project" value="UniProtKB-UniRule"/>
</dbReference>
<evidence type="ECO:0000256" key="3">
    <source>
        <dbReference type="ARBA" id="ARBA00022741"/>
    </source>
</evidence>
<evidence type="ECO:0000256" key="4">
    <source>
        <dbReference type="ARBA" id="ARBA00022777"/>
    </source>
</evidence>
<dbReference type="EC" id="2.7.1.67" evidence="7"/>
<proteinExistence type="inferred from homology"/>
<sequence length="454" mass="51866">DSLVPAPDDFINPVPPVTPLTSKQFLAIIDEVRAAIAEGIHPVRIAQGSSGSYFCKNRLGEVVGVFKPKDEEPYGQLNPKWTKWVHKNLFPCCFGRSCLIPNLGYISEAAASYLDRRLELNVVPRTEIVYLSSTSFYYNAKDTKAYRLHGVPLPEKIGSFQIFLKGFRDATTFFKQGYRHIFDAVPRYGDRSTTSYSHTPTQPSSSSSGGPPLPAWSPQMQREFQWGFERLVVLDYLQRNTDRGLDNWMPGPTDARRGAAASRSHVQIAAIDNGLAFPYKHPDRWRSYPYGWAFLPIARVPFSEETRRQILHLLTSPTWWKETYDGMEALFRLDSDFNETMFRKQKAVLRGEGYNLVEVLQRSRSGDPLTGSPLALVRRPVVAVYEEVLDEDGGDEYDDDVLLTGAPHGRGTRRKRSRRRGRPRGFVARSKRGFHRVRQRFETFTKSQPFFHFC</sequence>